<dbReference type="SUPFAM" id="SSF54593">
    <property type="entry name" value="Glyoxalase/Bleomycin resistance protein/Dihydroxybiphenyl dioxygenase"/>
    <property type="match status" value="1"/>
</dbReference>
<protein>
    <recommendedName>
        <fullName evidence="1">VOC domain-containing protein</fullName>
    </recommendedName>
</protein>
<proteinExistence type="predicted"/>
<evidence type="ECO:0000259" key="1">
    <source>
        <dbReference type="PROSITE" id="PS51819"/>
    </source>
</evidence>
<dbReference type="AlphaFoldDB" id="A0A644XW57"/>
<accession>A0A644XW57</accession>
<feature type="domain" description="VOC" evidence="1">
    <location>
        <begin position="3"/>
        <end position="147"/>
    </location>
</feature>
<sequence length="148" mass="16538">MTRYVHTNLIAEDPQKLIAFYKTVFGCKSIGETRDLSGEWLDKMTGIRSAHLFGEHLLLPGYGEDHPTLEIFSYDQVLPTPERLVNTKGITHLAFEVEDVSATLERVLAGGGSVVGELVHAEYEDGRKATFVYARDPEGNILELQSWT</sequence>
<gene>
    <name evidence="2" type="ORF">SDC9_64700</name>
</gene>
<dbReference type="InterPro" id="IPR037523">
    <property type="entry name" value="VOC_core"/>
</dbReference>
<dbReference type="Pfam" id="PF00903">
    <property type="entry name" value="Glyoxalase"/>
    <property type="match status" value="1"/>
</dbReference>
<organism evidence="2">
    <name type="scientific">bioreactor metagenome</name>
    <dbReference type="NCBI Taxonomy" id="1076179"/>
    <lineage>
        <taxon>unclassified sequences</taxon>
        <taxon>metagenomes</taxon>
        <taxon>ecological metagenomes</taxon>
    </lineage>
</organism>
<comment type="caution">
    <text evidence="2">The sequence shown here is derived from an EMBL/GenBank/DDBJ whole genome shotgun (WGS) entry which is preliminary data.</text>
</comment>
<evidence type="ECO:0000313" key="2">
    <source>
        <dbReference type="EMBL" id="MPM18294.1"/>
    </source>
</evidence>
<dbReference type="InterPro" id="IPR029068">
    <property type="entry name" value="Glyas_Bleomycin-R_OHBP_Dase"/>
</dbReference>
<dbReference type="InterPro" id="IPR004360">
    <property type="entry name" value="Glyas_Fos-R_dOase_dom"/>
</dbReference>
<reference evidence="2" key="1">
    <citation type="submission" date="2019-08" db="EMBL/GenBank/DDBJ databases">
        <authorList>
            <person name="Kucharzyk K."/>
            <person name="Murdoch R.W."/>
            <person name="Higgins S."/>
            <person name="Loffler F."/>
        </authorList>
    </citation>
    <scope>NUCLEOTIDE SEQUENCE</scope>
</reference>
<dbReference type="Gene3D" id="3.10.180.10">
    <property type="entry name" value="2,3-Dihydroxybiphenyl 1,2-Dioxygenase, domain 1"/>
    <property type="match status" value="1"/>
</dbReference>
<name>A0A644XW57_9ZZZZ</name>
<dbReference type="PROSITE" id="PS51819">
    <property type="entry name" value="VOC"/>
    <property type="match status" value="1"/>
</dbReference>
<dbReference type="EMBL" id="VSSQ01002955">
    <property type="protein sequence ID" value="MPM18294.1"/>
    <property type="molecule type" value="Genomic_DNA"/>
</dbReference>